<dbReference type="PROSITE" id="PS51257">
    <property type="entry name" value="PROKAR_LIPOPROTEIN"/>
    <property type="match status" value="1"/>
</dbReference>
<dbReference type="RefSeq" id="WP_109651821.1">
    <property type="nucleotide sequence ID" value="NZ_JACWLN010000005.1"/>
</dbReference>
<sequence length="199" mass="22347">MKRLLITTVITLLLFSCKGNGQDPNNDAKNDVSNVVSTASISHNELMFNGDYEDLLTLEMASRITGFEPSKARKTHILKGMIGEILRYNWENGREKNKETITPGMKTTTISCTDLVQIKWVDTEADMESFLDFVEPDEHQELSKLKEVGESAYWNSKKNHLEVYSNGVSFTVQVAISNDGSLNKEKTIALAKLIVTEKL</sequence>
<dbReference type="Proteomes" id="UP000651837">
    <property type="component" value="Unassembled WGS sequence"/>
</dbReference>
<evidence type="ECO:0008006" key="6">
    <source>
        <dbReference type="Google" id="ProtNLM"/>
    </source>
</evidence>
<feature type="signal peptide" evidence="1">
    <location>
        <begin position="1"/>
        <end position="21"/>
    </location>
</feature>
<evidence type="ECO:0000313" key="2">
    <source>
        <dbReference type="EMBL" id="MBD1261587.1"/>
    </source>
</evidence>
<protein>
    <recommendedName>
        <fullName evidence="6">Lipoprotein</fullName>
    </recommendedName>
</protein>
<evidence type="ECO:0000313" key="5">
    <source>
        <dbReference type="Proteomes" id="UP000651837"/>
    </source>
</evidence>
<evidence type="ECO:0000256" key="1">
    <source>
        <dbReference type="SAM" id="SignalP"/>
    </source>
</evidence>
<feature type="chain" id="PRO_5016465741" description="Lipoprotein" evidence="1">
    <location>
        <begin position="22"/>
        <end position="199"/>
    </location>
</feature>
<evidence type="ECO:0000313" key="4">
    <source>
        <dbReference type="Proteomes" id="UP000245667"/>
    </source>
</evidence>
<evidence type="ECO:0000313" key="3">
    <source>
        <dbReference type="EMBL" id="PWK22924.1"/>
    </source>
</evidence>
<keyword evidence="1" id="KW-0732">Signal</keyword>
<gene>
    <name evidence="2" type="ORF">HZY62_13365</name>
    <name evidence="3" type="ORF">LX92_02863</name>
</gene>
<keyword evidence="5" id="KW-1185">Reference proteome</keyword>
<name>A0A316DXW3_9FLAO</name>
<reference evidence="3 4" key="1">
    <citation type="submission" date="2018-05" db="EMBL/GenBank/DDBJ databases">
        <title>Genomic Encyclopedia of Archaeal and Bacterial Type Strains, Phase II (KMG-II): from individual species to whole genera.</title>
        <authorList>
            <person name="Goeker M."/>
        </authorList>
    </citation>
    <scope>NUCLEOTIDE SEQUENCE [LARGE SCALE GENOMIC DNA]</scope>
    <source>
        <strain evidence="3 4">DSM 23514</strain>
    </source>
</reference>
<proteinExistence type="predicted"/>
<dbReference type="AlphaFoldDB" id="A0A316DXW3"/>
<dbReference type="OrthoDB" id="1438588at2"/>
<comment type="caution">
    <text evidence="3">The sequence shown here is derived from an EMBL/GenBank/DDBJ whole genome shotgun (WGS) entry which is preliminary data.</text>
</comment>
<organism evidence="3 4">
    <name type="scientific">Maribacter polysiphoniae</name>
    <dbReference type="NCBI Taxonomy" id="429344"/>
    <lineage>
        <taxon>Bacteria</taxon>
        <taxon>Pseudomonadati</taxon>
        <taxon>Bacteroidota</taxon>
        <taxon>Flavobacteriia</taxon>
        <taxon>Flavobacteriales</taxon>
        <taxon>Flavobacteriaceae</taxon>
        <taxon>Maribacter</taxon>
    </lineage>
</organism>
<reference evidence="2 5" key="2">
    <citation type="submission" date="2020-07" db="EMBL/GenBank/DDBJ databases">
        <title>The draft genome sequence of Maribacter polysiphoniae KCTC 22021.</title>
        <authorList>
            <person name="Mu L."/>
        </authorList>
    </citation>
    <scope>NUCLEOTIDE SEQUENCE [LARGE SCALE GENOMIC DNA]</scope>
    <source>
        <strain evidence="2 5">KCTC 22021</strain>
    </source>
</reference>
<dbReference type="Proteomes" id="UP000245667">
    <property type="component" value="Unassembled WGS sequence"/>
</dbReference>
<dbReference type="EMBL" id="QGGQ01000006">
    <property type="protein sequence ID" value="PWK22924.1"/>
    <property type="molecule type" value="Genomic_DNA"/>
</dbReference>
<accession>A0A316DXW3</accession>
<dbReference type="EMBL" id="JACWLN010000005">
    <property type="protein sequence ID" value="MBD1261587.1"/>
    <property type="molecule type" value="Genomic_DNA"/>
</dbReference>